<accession>A0AAP7N6R0</accession>
<evidence type="ECO:0000313" key="3">
    <source>
        <dbReference type="Proteomes" id="UP000180036"/>
    </source>
</evidence>
<dbReference type="CDD" id="cd02226">
    <property type="entry name" value="cupin_YdbB-like"/>
    <property type="match status" value="1"/>
</dbReference>
<proteinExistence type="predicted"/>
<dbReference type="InterPro" id="IPR011051">
    <property type="entry name" value="RmlC_Cupin_sf"/>
</dbReference>
<feature type="domain" description="Cupin type-2" evidence="1">
    <location>
        <begin position="40"/>
        <end position="88"/>
    </location>
</feature>
<dbReference type="InterPro" id="IPR052044">
    <property type="entry name" value="PKS_Associated_Protein"/>
</dbReference>
<sequence length="119" mass="13730">MSEMQNLLAIANKVKEKHDNFSIAEINDHCVRLAVFTGEYDWHHHPDSDEWFIVLEGELLIDFKDKETAVLKANDSLLIPKGTIHRTRSYVRTVNLCVEHTHAKTVITEDCHADQKDCM</sequence>
<dbReference type="InterPro" id="IPR013096">
    <property type="entry name" value="Cupin_2"/>
</dbReference>
<dbReference type="PANTHER" id="PTHR36114">
    <property type="entry name" value="16.7 KDA PROTEIN IN WHIE LOCUS"/>
    <property type="match status" value="1"/>
</dbReference>
<dbReference type="PANTHER" id="PTHR36114:SF1">
    <property type="entry name" value="16.7 KDA PROTEIN IN WHIE LOCUS"/>
    <property type="match status" value="1"/>
</dbReference>
<reference evidence="2 3" key="1">
    <citation type="submission" date="2016-10" db="EMBL/GenBank/DDBJ databases">
        <authorList>
            <person name="Marach S."/>
            <person name="Prathuangwong S."/>
            <person name="Takikawa Y."/>
            <person name="Dohra H."/>
        </authorList>
    </citation>
    <scope>NUCLEOTIDE SEQUENCE [LARGE SCALE GENOMIC DNA]</scope>
    <source>
        <strain evidence="2 3">K2</strain>
    </source>
</reference>
<dbReference type="Proteomes" id="UP000180036">
    <property type="component" value="Unassembled WGS sequence"/>
</dbReference>
<dbReference type="InterPro" id="IPR014710">
    <property type="entry name" value="RmlC-like_jellyroll"/>
</dbReference>
<dbReference type="EMBL" id="MOEA01000004">
    <property type="protein sequence ID" value="OIK19812.1"/>
    <property type="molecule type" value="Genomic_DNA"/>
</dbReference>
<dbReference type="Gene3D" id="2.60.120.10">
    <property type="entry name" value="Jelly Rolls"/>
    <property type="match status" value="1"/>
</dbReference>
<dbReference type="AlphaFoldDB" id="A0AAP7N6R0"/>
<protein>
    <recommendedName>
        <fullName evidence="1">Cupin type-2 domain-containing protein</fullName>
    </recommendedName>
</protein>
<organism evidence="2 3">
    <name type="scientific">Bacillus amyloliquefaciens</name>
    <name type="common">Bacillus velezensis</name>
    <dbReference type="NCBI Taxonomy" id="1390"/>
    <lineage>
        <taxon>Bacteria</taxon>
        <taxon>Bacillati</taxon>
        <taxon>Bacillota</taxon>
        <taxon>Bacilli</taxon>
        <taxon>Bacillales</taxon>
        <taxon>Bacillaceae</taxon>
        <taxon>Bacillus</taxon>
        <taxon>Bacillus amyloliquefaciens group</taxon>
    </lineage>
</organism>
<gene>
    <name evidence="2" type="ORF">BKP66_15915</name>
</gene>
<name>A0AAP7N6R0_BACAM</name>
<evidence type="ECO:0000259" key="1">
    <source>
        <dbReference type="Pfam" id="PF07883"/>
    </source>
</evidence>
<dbReference type="Pfam" id="PF07883">
    <property type="entry name" value="Cupin_2"/>
    <property type="match status" value="1"/>
</dbReference>
<dbReference type="SUPFAM" id="SSF51182">
    <property type="entry name" value="RmlC-like cupins"/>
    <property type="match status" value="1"/>
</dbReference>
<comment type="caution">
    <text evidence="2">The sequence shown here is derived from an EMBL/GenBank/DDBJ whole genome shotgun (WGS) entry which is preliminary data.</text>
</comment>
<dbReference type="RefSeq" id="WP_065521872.1">
    <property type="nucleotide sequence ID" value="NZ_JAPWDN010000001.1"/>
</dbReference>
<evidence type="ECO:0000313" key="2">
    <source>
        <dbReference type="EMBL" id="OIK19812.1"/>
    </source>
</evidence>